<evidence type="ECO:0000259" key="10">
    <source>
        <dbReference type="Pfam" id="PF14008"/>
    </source>
</evidence>
<organism evidence="12 13">
    <name type="scientific">Artemisia annua</name>
    <name type="common">Sweet wormwood</name>
    <dbReference type="NCBI Taxonomy" id="35608"/>
    <lineage>
        <taxon>Eukaryota</taxon>
        <taxon>Viridiplantae</taxon>
        <taxon>Streptophyta</taxon>
        <taxon>Embryophyta</taxon>
        <taxon>Tracheophyta</taxon>
        <taxon>Spermatophyta</taxon>
        <taxon>Magnoliopsida</taxon>
        <taxon>eudicotyledons</taxon>
        <taxon>Gunneridae</taxon>
        <taxon>Pentapetalae</taxon>
        <taxon>asterids</taxon>
        <taxon>campanulids</taxon>
        <taxon>Asterales</taxon>
        <taxon>Asteraceae</taxon>
        <taxon>Asteroideae</taxon>
        <taxon>Anthemideae</taxon>
        <taxon>Artemisiinae</taxon>
        <taxon>Artemisia</taxon>
    </lineage>
</organism>
<dbReference type="InterPro" id="IPR040974">
    <property type="entry name" value="Fn3_PAP"/>
</dbReference>
<dbReference type="Gene3D" id="3.60.21.10">
    <property type="match status" value="1"/>
</dbReference>
<gene>
    <name evidence="12" type="ORF">CTI12_AA261060</name>
</gene>
<dbReference type="CDD" id="cd00839">
    <property type="entry name" value="MPP_PAPs"/>
    <property type="match status" value="1"/>
</dbReference>
<keyword evidence="7" id="KW-0325">Glycoprotein</keyword>
<evidence type="ECO:0000256" key="7">
    <source>
        <dbReference type="ARBA" id="ARBA00023180"/>
    </source>
</evidence>
<dbReference type="GO" id="GO:0003993">
    <property type="term" value="F:acid phosphatase activity"/>
    <property type="evidence" value="ECO:0007669"/>
    <property type="project" value="UniProtKB-EC"/>
</dbReference>
<feature type="domain" description="Purple acid phosphatase Fn3-like" evidence="11">
    <location>
        <begin position="55"/>
        <end position="174"/>
    </location>
</feature>
<comment type="cofactor">
    <cofactor evidence="2">
        <name>Fe cation</name>
        <dbReference type="ChEBI" id="CHEBI:24875"/>
    </cofactor>
</comment>
<dbReference type="InterPro" id="IPR008963">
    <property type="entry name" value="Purple_acid_Pase-like_N"/>
</dbReference>
<dbReference type="PANTHER" id="PTHR45778:SF6">
    <property type="entry name" value="INACTIVE PURPLE ACID PHOSPHATASE 24-RELATED"/>
    <property type="match status" value="1"/>
</dbReference>
<evidence type="ECO:0000256" key="6">
    <source>
        <dbReference type="ARBA" id="ARBA00022833"/>
    </source>
</evidence>
<accession>A0A2U1MZG2</accession>
<evidence type="ECO:0000256" key="2">
    <source>
        <dbReference type="ARBA" id="ARBA00001962"/>
    </source>
</evidence>
<evidence type="ECO:0000256" key="5">
    <source>
        <dbReference type="ARBA" id="ARBA00022729"/>
    </source>
</evidence>
<name>A0A2U1MZG2_ARTAN</name>
<evidence type="ECO:0000256" key="8">
    <source>
        <dbReference type="RuleBase" id="RU361203"/>
    </source>
</evidence>
<evidence type="ECO:0000259" key="9">
    <source>
        <dbReference type="Pfam" id="PF00149"/>
    </source>
</evidence>
<comment type="caution">
    <text evidence="12">The sequence shown here is derived from an EMBL/GenBank/DDBJ whole genome shotgun (WGS) entry which is preliminary data.</text>
</comment>
<keyword evidence="6" id="KW-0862">Zinc</keyword>
<dbReference type="Pfam" id="PF14008">
    <property type="entry name" value="Metallophos_C"/>
    <property type="match status" value="1"/>
</dbReference>
<dbReference type="InterPro" id="IPR004843">
    <property type="entry name" value="Calcineurin-like_PHP"/>
</dbReference>
<evidence type="ECO:0000313" key="13">
    <source>
        <dbReference type="Proteomes" id="UP000245207"/>
    </source>
</evidence>
<sequence length="598" mass="67283">MPSSFTSISLTHASPHYQTLARSHQKSGSKKFNEQPLSDIAIHEAVLALHENASVKASPNVLGLKGEDTKWVSIEVDHPEPSADDWVAVFSPAKFNGSTCTYEDYTRIQSPYICTSPIKFMFANYSNPSYTTTGKSTLKLQIINQRADFSFALFSGGLSKPKLKAVSNTITFANPKAPLYPRLAHGKSWDEMTVTWSSGYSIVEAVPIIEFGGAARGVGWRDPGFIHTSFLKDLWPNMVYTYRMGHMLQNGAYVWSKRYSFKASPYPGQDSLQRVIIFGDMGKGERDGANAYSNKHPGALNTTDTLIKDLDNFDFVLHIGDMSYANGYISQWDQFLAQMEPITSKVPYMVASGNHERDWPNSGSFYDTDDSGGECGVPAETLFYYPAENRAKFWYSTDYGMFHFCVADTEHDWRIGTEQYAFLEKCLASANRHKQPWLIFAAHRVLGYSSNDWYGQEGSFEEPMGREHLQQLWQKYKVDIAFFGHVHNYERVCPIYQNQCVNDEKSHYSGIVNGTIHVVAGGGGSHLSDYTELDTVWSIHKDHDFGFVKLTAFNQSSLLMEYKKSSDGKVYDSFTITREYKDVLACVHDGCEATTLAT</sequence>
<dbReference type="AlphaFoldDB" id="A0A2U1MZG2"/>
<evidence type="ECO:0000259" key="11">
    <source>
        <dbReference type="Pfam" id="PF17808"/>
    </source>
</evidence>
<comment type="similarity">
    <text evidence="3 8">Belongs to the metallophosphoesterase superfamily. Purple acid phosphatase family.</text>
</comment>
<dbReference type="Pfam" id="PF00149">
    <property type="entry name" value="Metallophos"/>
    <property type="match status" value="1"/>
</dbReference>
<proteinExistence type="inferred from homology"/>
<dbReference type="GO" id="GO:0046872">
    <property type="term" value="F:metal ion binding"/>
    <property type="evidence" value="ECO:0007669"/>
    <property type="project" value="InterPro"/>
</dbReference>
<keyword evidence="8" id="KW-0378">Hydrolase</keyword>
<dbReference type="EMBL" id="PKPP01003990">
    <property type="protein sequence ID" value="PWA66633.1"/>
    <property type="molecule type" value="Genomic_DNA"/>
</dbReference>
<keyword evidence="5" id="KW-0732">Signal</keyword>
<evidence type="ECO:0000256" key="4">
    <source>
        <dbReference type="ARBA" id="ARBA00011738"/>
    </source>
</evidence>
<feature type="domain" description="Purple acid phosphatase C-terminal" evidence="10">
    <location>
        <begin position="514"/>
        <end position="573"/>
    </location>
</feature>
<dbReference type="SUPFAM" id="SSF56300">
    <property type="entry name" value="Metallo-dependent phosphatases"/>
    <property type="match status" value="1"/>
</dbReference>
<reference evidence="12 13" key="1">
    <citation type="journal article" date="2018" name="Mol. Plant">
        <title>The genome of Artemisia annua provides insight into the evolution of Asteraceae family and artemisinin biosynthesis.</title>
        <authorList>
            <person name="Shen Q."/>
            <person name="Zhang L."/>
            <person name="Liao Z."/>
            <person name="Wang S."/>
            <person name="Yan T."/>
            <person name="Shi P."/>
            <person name="Liu M."/>
            <person name="Fu X."/>
            <person name="Pan Q."/>
            <person name="Wang Y."/>
            <person name="Lv Z."/>
            <person name="Lu X."/>
            <person name="Zhang F."/>
            <person name="Jiang W."/>
            <person name="Ma Y."/>
            <person name="Chen M."/>
            <person name="Hao X."/>
            <person name="Li L."/>
            <person name="Tang Y."/>
            <person name="Lv G."/>
            <person name="Zhou Y."/>
            <person name="Sun X."/>
            <person name="Brodelius P.E."/>
            <person name="Rose J.K.C."/>
            <person name="Tang K."/>
        </authorList>
    </citation>
    <scope>NUCLEOTIDE SEQUENCE [LARGE SCALE GENOMIC DNA]</scope>
    <source>
        <strain evidence="13">cv. Huhao1</strain>
        <tissue evidence="12">Leaf</tissue>
    </source>
</reference>
<evidence type="ECO:0000313" key="12">
    <source>
        <dbReference type="EMBL" id="PWA66633.1"/>
    </source>
</evidence>
<keyword evidence="13" id="KW-1185">Reference proteome</keyword>
<evidence type="ECO:0000256" key="1">
    <source>
        <dbReference type="ARBA" id="ARBA00001947"/>
    </source>
</evidence>
<dbReference type="OrthoDB" id="45007at2759"/>
<dbReference type="PANTHER" id="PTHR45778">
    <property type="entry name" value="PURPLE ACID PHOSPHATASE-RELATED"/>
    <property type="match status" value="1"/>
</dbReference>
<evidence type="ECO:0000256" key="3">
    <source>
        <dbReference type="ARBA" id="ARBA00008723"/>
    </source>
</evidence>
<dbReference type="InterPro" id="IPR025733">
    <property type="entry name" value="PAPs_C"/>
</dbReference>
<dbReference type="SUPFAM" id="SSF49363">
    <property type="entry name" value="Purple acid phosphatase, N-terminal domain"/>
    <property type="match status" value="1"/>
</dbReference>
<dbReference type="Proteomes" id="UP000245207">
    <property type="component" value="Unassembled WGS sequence"/>
</dbReference>
<protein>
    <recommendedName>
        <fullName evidence="8">Purple acid phosphatase</fullName>
        <ecNumber evidence="8">3.1.3.2</ecNumber>
    </recommendedName>
</protein>
<comment type="subunit">
    <text evidence="4">Homodimer.</text>
</comment>
<feature type="domain" description="Calcineurin-like phosphoesterase" evidence="9">
    <location>
        <begin position="274"/>
        <end position="489"/>
    </location>
</feature>
<dbReference type="EC" id="3.1.3.2" evidence="8"/>
<dbReference type="InterPro" id="IPR041792">
    <property type="entry name" value="MPP_PAP"/>
</dbReference>
<dbReference type="Pfam" id="PF17808">
    <property type="entry name" value="fn3_PAP"/>
    <property type="match status" value="1"/>
</dbReference>
<comment type="cofactor">
    <cofactor evidence="1">
        <name>Zn(2+)</name>
        <dbReference type="ChEBI" id="CHEBI:29105"/>
    </cofactor>
</comment>
<dbReference type="InterPro" id="IPR029052">
    <property type="entry name" value="Metallo-depent_PP-like"/>
</dbReference>
<comment type="catalytic activity">
    <reaction evidence="8">
        <text>a phosphate monoester + H2O = an alcohol + phosphate</text>
        <dbReference type="Rhea" id="RHEA:15017"/>
        <dbReference type="ChEBI" id="CHEBI:15377"/>
        <dbReference type="ChEBI" id="CHEBI:30879"/>
        <dbReference type="ChEBI" id="CHEBI:43474"/>
        <dbReference type="ChEBI" id="CHEBI:67140"/>
        <dbReference type="EC" id="3.1.3.2"/>
    </reaction>
</comment>
<dbReference type="STRING" id="35608.A0A2U1MZG2"/>